<dbReference type="Gene3D" id="3.40.50.200">
    <property type="entry name" value="Peptidase S8/S53 domain"/>
    <property type="match status" value="1"/>
</dbReference>
<evidence type="ECO:0000259" key="6">
    <source>
        <dbReference type="Pfam" id="PF00082"/>
    </source>
</evidence>
<dbReference type="GO" id="GO:0004252">
    <property type="term" value="F:serine-type endopeptidase activity"/>
    <property type="evidence" value="ECO:0007669"/>
    <property type="project" value="UniProtKB-UniRule"/>
</dbReference>
<dbReference type="PROSITE" id="PS00136">
    <property type="entry name" value="SUBTILASE_ASP"/>
    <property type="match status" value="1"/>
</dbReference>
<dbReference type="GO" id="GO:0005615">
    <property type="term" value="C:extracellular space"/>
    <property type="evidence" value="ECO:0007669"/>
    <property type="project" value="TreeGrafter"/>
</dbReference>
<comment type="caution">
    <text evidence="8">The sequence shown here is derived from an EMBL/GenBank/DDBJ whole genome shotgun (WGS) entry which is preliminary data.</text>
</comment>
<dbReference type="InterPro" id="IPR023827">
    <property type="entry name" value="Peptidase_S8_Asp-AS"/>
</dbReference>
<dbReference type="PROSITE" id="PS00137">
    <property type="entry name" value="SUBTILASE_HIS"/>
    <property type="match status" value="1"/>
</dbReference>
<evidence type="ECO:0000256" key="2">
    <source>
        <dbReference type="ARBA" id="ARBA00022670"/>
    </source>
</evidence>
<dbReference type="OrthoDB" id="2414791at2759"/>
<dbReference type="InterPro" id="IPR000209">
    <property type="entry name" value="Peptidase_S8/S53_dom"/>
</dbReference>
<evidence type="ECO:0000256" key="5">
    <source>
        <dbReference type="PROSITE-ProRule" id="PRU01240"/>
    </source>
</evidence>
<dbReference type="GO" id="GO:0006508">
    <property type="term" value="P:proteolysis"/>
    <property type="evidence" value="ECO:0007669"/>
    <property type="project" value="UniProtKB-KW"/>
</dbReference>
<dbReference type="SUPFAM" id="SSF52743">
    <property type="entry name" value="Subtilisin-like"/>
    <property type="match status" value="1"/>
</dbReference>
<dbReference type="FunFam" id="3.40.50.200:FF:000007">
    <property type="entry name" value="Subtilisin-like serine protease"/>
    <property type="match status" value="1"/>
</dbReference>
<dbReference type="CDD" id="cd04077">
    <property type="entry name" value="Peptidases_S8_PCSK9_ProteinaseK_like"/>
    <property type="match status" value="1"/>
</dbReference>
<dbReference type="PRINTS" id="PR00723">
    <property type="entry name" value="SUBTILISIN"/>
</dbReference>
<name>A0A9P6UHS1_9FUNG</name>
<dbReference type="Pfam" id="PF05922">
    <property type="entry name" value="Inhibitor_I9"/>
    <property type="match status" value="1"/>
</dbReference>
<evidence type="ECO:0000313" key="9">
    <source>
        <dbReference type="Proteomes" id="UP000823405"/>
    </source>
</evidence>
<dbReference type="Proteomes" id="UP000823405">
    <property type="component" value="Unassembled WGS sequence"/>
</dbReference>
<keyword evidence="2 5" id="KW-0645">Protease</keyword>
<dbReference type="Pfam" id="PF00082">
    <property type="entry name" value="Peptidase_S8"/>
    <property type="match status" value="1"/>
</dbReference>
<protein>
    <submittedName>
        <fullName evidence="8">Serine protease</fullName>
    </submittedName>
</protein>
<dbReference type="PANTHER" id="PTHR43806:SF11">
    <property type="entry name" value="CEREVISIN-RELATED"/>
    <property type="match status" value="1"/>
</dbReference>
<dbReference type="SUPFAM" id="SSF54897">
    <property type="entry name" value="Protease propeptides/inhibitors"/>
    <property type="match status" value="1"/>
</dbReference>
<proteinExistence type="inferred from homology"/>
<evidence type="ECO:0000256" key="1">
    <source>
        <dbReference type="ARBA" id="ARBA00011073"/>
    </source>
</evidence>
<comment type="similarity">
    <text evidence="1 5">Belongs to the peptidase S8 family.</text>
</comment>
<gene>
    <name evidence="8" type="primary">SUB8_1</name>
    <name evidence="8" type="ORF">BGZ97_003067</name>
</gene>
<dbReference type="InterPro" id="IPR022398">
    <property type="entry name" value="Peptidase_S8_His-AS"/>
</dbReference>
<dbReference type="PANTHER" id="PTHR43806">
    <property type="entry name" value="PEPTIDASE S8"/>
    <property type="match status" value="1"/>
</dbReference>
<dbReference type="InterPro" id="IPR010259">
    <property type="entry name" value="S8pro/Inhibitor_I9"/>
</dbReference>
<feature type="active site" description="Charge relay system" evidence="5">
    <location>
        <position position="167"/>
    </location>
</feature>
<feature type="active site" description="Charge relay system" evidence="5">
    <location>
        <position position="199"/>
    </location>
</feature>
<feature type="domain" description="Peptidase S8/S53" evidence="6">
    <location>
        <begin position="160"/>
        <end position="403"/>
    </location>
</feature>
<evidence type="ECO:0000313" key="8">
    <source>
        <dbReference type="EMBL" id="KAG0300839.1"/>
    </source>
</evidence>
<accession>A0A9P6UHS1</accession>
<evidence type="ECO:0000256" key="4">
    <source>
        <dbReference type="ARBA" id="ARBA00022825"/>
    </source>
</evidence>
<sequence>MAPVLPLLSVESKAVVADSYLVVFKDGIRAHDFTALASTQGFHARESSSSPSVSQFIFGGGRLSNVWNDIASGIKHVYDIGSFQGVAGHFRPDALHVIRASPAVAYIEHDTVGRLVNIKTQHNTTWGPARISRRHSLNVRQKDADAAVFDYMHDPRGGLNVTVFVIDTGINLEHKEFEGRAEWGVTTVAGGNDYDDHGHGTHCAGTVGSRSFGVSKSAHLVAVKVIGEDGHGTVSEFIAGVDFVIRRHLELKRLQGTNHRGSVATISLGYERSRAMDTVVRAAIEAGIHVAVAAGNDGSDYCEIQSPRVEGTFTVGASTIEDERATWSNYGPCVDIFAPGRTVLSTWIGNDTAIEIASGTSMATPHLAGLLAYYLALQPLSASGFNSGVLTPEELKHLVLSKGTRGVLSNVPSGTVNLLIYNGASEDSKYFYT</sequence>
<reference evidence="8" key="1">
    <citation type="journal article" date="2020" name="Fungal Divers.">
        <title>Resolving the Mortierellaceae phylogeny through synthesis of multi-gene phylogenetics and phylogenomics.</title>
        <authorList>
            <person name="Vandepol N."/>
            <person name="Liber J."/>
            <person name="Desiro A."/>
            <person name="Na H."/>
            <person name="Kennedy M."/>
            <person name="Barry K."/>
            <person name="Grigoriev I.V."/>
            <person name="Miller A.N."/>
            <person name="O'Donnell K."/>
            <person name="Stajich J.E."/>
            <person name="Bonito G."/>
        </authorList>
    </citation>
    <scope>NUCLEOTIDE SEQUENCE</scope>
    <source>
        <strain evidence="8">NVP60</strain>
    </source>
</reference>
<dbReference type="AlphaFoldDB" id="A0A9P6UHS1"/>
<dbReference type="EMBL" id="JAAAIN010001706">
    <property type="protein sequence ID" value="KAG0300839.1"/>
    <property type="molecule type" value="Genomic_DNA"/>
</dbReference>
<evidence type="ECO:0000256" key="3">
    <source>
        <dbReference type="ARBA" id="ARBA00022801"/>
    </source>
</evidence>
<keyword evidence="9" id="KW-1185">Reference proteome</keyword>
<keyword evidence="3 5" id="KW-0378">Hydrolase</keyword>
<feature type="domain" description="Inhibitor I9" evidence="7">
    <location>
        <begin position="19"/>
        <end position="112"/>
    </location>
</feature>
<dbReference type="InterPro" id="IPR037045">
    <property type="entry name" value="S8pro/Inhibitor_I9_sf"/>
</dbReference>
<dbReference type="InterPro" id="IPR034193">
    <property type="entry name" value="PCSK9_ProteinaseK-like"/>
</dbReference>
<dbReference type="InterPro" id="IPR015500">
    <property type="entry name" value="Peptidase_S8_subtilisin-rel"/>
</dbReference>
<dbReference type="PROSITE" id="PS51892">
    <property type="entry name" value="SUBTILASE"/>
    <property type="match status" value="1"/>
</dbReference>
<feature type="active site" description="Charge relay system" evidence="5">
    <location>
        <position position="361"/>
    </location>
</feature>
<organism evidence="8 9">
    <name type="scientific">Linnemannia gamsii</name>
    <dbReference type="NCBI Taxonomy" id="64522"/>
    <lineage>
        <taxon>Eukaryota</taxon>
        <taxon>Fungi</taxon>
        <taxon>Fungi incertae sedis</taxon>
        <taxon>Mucoromycota</taxon>
        <taxon>Mortierellomycotina</taxon>
        <taxon>Mortierellomycetes</taxon>
        <taxon>Mortierellales</taxon>
        <taxon>Mortierellaceae</taxon>
        <taxon>Linnemannia</taxon>
    </lineage>
</organism>
<keyword evidence="4 5" id="KW-0720">Serine protease</keyword>
<dbReference type="InterPro" id="IPR050131">
    <property type="entry name" value="Peptidase_S8_subtilisin-like"/>
</dbReference>
<dbReference type="InterPro" id="IPR036852">
    <property type="entry name" value="Peptidase_S8/S53_dom_sf"/>
</dbReference>
<dbReference type="Gene3D" id="3.30.70.80">
    <property type="entry name" value="Peptidase S8 propeptide/proteinase inhibitor I9"/>
    <property type="match status" value="1"/>
</dbReference>
<evidence type="ECO:0000259" key="7">
    <source>
        <dbReference type="Pfam" id="PF05922"/>
    </source>
</evidence>